<accession>A0A812Z250</accession>
<proteinExistence type="predicted"/>
<keyword evidence="3" id="KW-1185">Reference proteome</keyword>
<dbReference type="AlphaFoldDB" id="A0A812Z250"/>
<dbReference type="OrthoDB" id="412224at2759"/>
<gene>
    <name evidence="2" type="primary">Rnf13</name>
    <name evidence="2" type="ORF">SNEC2469_LOCUS23928</name>
</gene>
<dbReference type="Proteomes" id="UP000601435">
    <property type="component" value="Unassembled WGS sequence"/>
</dbReference>
<feature type="non-terminal residue" evidence="2">
    <location>
        <position position="1"/>
    </location>
</feature>
<reference evidence="2" key="1">
    <citation type="submission" date="2021-02" db="EMBL/GenBank/DDBJ databases">
        <authorList>
            <person name="Dougan E. K."/>
            <person name="Rhodes N."/>
            <person name="Thang M."/>
            <person name="Chan C."/>
        </authorList>
    </citation>
    <scope>NUCLEOTIDE SEQUENCE</scope>
</reference>
<dbReference type="EMBL" id="CAJNJA010045280">
    <property type="protein sequence ID" value="CAE7808424.1"/>
    <property type="molecule type" value="Genomic_DNA"/>
</dbReference>
<evidence type="ECO:0000313" key="3">
    <source>
        <dbReference type="Proteomes" id="UP000601435"/>
    </source>
</evidence>
<feature type="region of interest" description="Disordered" evidence="1">
    <location>
        <begin position="1"/>
        <end position="156"/>
    </location>
</feature>
<feature type="compositionally biased region" description="Basic and acidic residues" evidence="1">
    <location>
        <begin position="84"/>
        <end position="114"/>
    </location>
</feature>
<evidence type="ECO:0000256" key="1">
    <source>
        <dbReference type="SAM" id="MobiDB-lite"/>
    </source>
</evidence>
<protein>
    <submittedName>
        <fullName evidence="2">Rnf13 protein</fullName>
    </submittedName>
</protein>
<feature type="compositionally biased region" description="Basic and acidic residues" evidence="1">
    <location>
        <begin position="130"/>
        <end position="152"/>
    </location>
</feature>
<sequence length="171" mass="18521">QPHLRKYTMRLPREEESLTELVADSNPASSSSHEGASLMDGADAGHEPMAGPEDAEASARPSPLQPAAKQAVDKAAPGNIFSSPKRDAKKLANKKQRELKKLLKADRRENEDIARSLQEATRAKSSTETQAKEAASKLAKAEADLSTEKQSEDALQGALNQLEPKLFFGLF</sequence>
<name>A0A812Z250_9DINO</name>
<evidence type="ECO:0000313" key="2">
    <source>
        <dbReference type="EMBL" id="CAE7808424.1"/>
    </source>
</evidence>
<comment type="caution">
    <text evidence="2">The sequence shown here is derived from an EMBL/GenBank/DDBJ whole genome shotgun (WGS) entry which is preliminary data.</text>
</comment>
<organism evidence="2 3">
    <name type="scientific">Symbiodinium necroappetens</name>
    <dbReference type="NCBI Taxonomy" id="1628268"/>
    <lineage>
        <taxon>Eukaryota</taxon>
        <taxon>Sar</taxon>
        <taxon>Alveolata</taxon>
        <taxon>Dinophyceae</taxon>
        <taxon>Suessiales</taxon>
        <taxon>Symbiodiniaceae</taxon>
        <taxon>Symbiodinium</taxon>
    </lineage>
</organism>